<evidence type="ECO:0000256" key="4">
    <source>
        <dbReference type="ARBA" id="ARBA00022490"/>
    </source>
</evidence>
<dbReference type="eggNOG" id="COG1404">
    <property type="taxonomic scope" value="Bacteria"/>
</dbReference>
<name>D5EQJ9_CORAD</name>
<dbReference type="KEGG" id="caa:Caka_2799"/>
<dbReference type="Gene3D" id="2.60.40.10">
    <property type="entry name" value="Immunoglobulins"/>
    <property type="match status" value="7"/>
</dbReference>
<keyword evidence="5 11" id="KW-0645">Protease</keyword>
<dbReference type="eggNOG" id="COG3391">
    <property type="taxonomic scope" value="Bacteria"/>
</dbReference>
<dbReference type="InterPro" id="IPR015943">
    <property type="entry name" value="WD40/YVTN_repeat-like_dom_sf"/>
</dbReference>
<evidence type="ECO:0000256" key="9">
    <source>
        <dbReference type="ARBA" id="ARBA00023273"/>
    </source>
</evidence>
<feature type="domain" description="BACON" evidence="16">
    <location>
        <begin position="822"/>
        <end position="886"/>
    </location>
</feature>
<feature type="domain" description="HYDIN/VesB/CFA65-like Ig-like" evidence="18">
    <location>
        <begin position="3394"/>
        <end position="3488"/>
    </location>
</feature>
<feature type="domain" description="BACON" evidence="16">
    <location>
        <begin position="1891"/>
        <end position="1946"/>
    </location>
</feature>
<feature type="active site" description="Charge relay system" evidence="10 11">
    <location>
        <position position="3693"/>
    </location>
</feature>
<feature type="region of interest" description="Disordered" evidence="13">
    <location>
        <begin position="27"/>
        <end position="75"/>
    </location>
</feature>
<comment type="similarity">
    <text evidence="3 11 12">Belongs to the peptidase S8 family.</text>
</comment>
<keyword evidence="8" id="KW-0969">Cilium</keyword>
<gene>
    <name evidence="19" type="ordered locus">Caka_2799</name>
</gene>
<feature type="active site" description="Charge relay system" evidence="11">
    <location>
        <position position="432"/>
    </location>
</feature>
<evidence type="ECO:0000256" key="13">
    <source>
        <dbReference type="SAM" id="MobiDB-lite"/>
    </source>
</evidence>
<dbReference type="NCBIfam" id="NF012200">
    <property type="entry name" value="choice_anch_D"/>
    <property type="match status" value="5"/>
</dbReference>
<evidence type="ECO:0000259" key="15">
    <source>
        <dbReference type="Pfam" id="PF00082"/>
    </source>
</evidence>
<dbReference type="RefSeq" id="WP_013044535.1">
    <property type="nucleotide sequence ID" value="NC_014008.1"/>
</dbReference>
<evidence type="ECO:0000256" key="1">
    <source>
        <dbReference type="ARBA" id="ARBA00004138"/>
    </source>
</evidence>
<feature type="domain" description="BACON" evidence="16">
    <location>
        <begin position="2825"/>
        <end position="2917"/>
    </location>
</feature>
<evidence type="ECO:0000256" key="10">
    <source>
        <dbReference type="PIRSR" id="PIRSR615500-1"/>
    </source>
</evidence>
<comment type="subcellular location">
    <subcellularLocation>
        <location evidence="1">Cell projection</location>
        <location evidence="1">Cilium</location>
    </subcellularLocation>
    <subcellularLocation>
        <location evidence="2">Cytoplasm</location>
    </subcellularLocation>
</comment>
<dbReference type="InterPro" id="IPR036852">
    <property type="entry name" value="Peptidase_S8/S53_dom_sf"/>
</dbReference>
<keyword evidence="20" id="KW-1185">Reference proteome</keyword>
<dbReference type="Pfam" id="PF22148">
    <property type="entry name" value="Fervidolysin_NPro-like"/>
    <property type="match status" value="1"/>
</dbReference>
<organism evidence="19 20">
    <name type="scientific">Coraliomargarita akajimensis (strain DSM 45221 / IAM 15411 / JCM 23193 / KCTC 12865 / 04OKA010-24)</name>
    <dbReference type="NCBI Taxonomy" id="583355"/>
    <lineage>
        <taxon>Bacteria</taxon>
        <taxon>Pseudomonadati</taxon>
        <taxon>Verrucomicrobiota</taxon>
        <taxon>Opitutia</taxon>
        <taxon>Puniceicoccales</taxon>
        <taxon>Coraliomargaritaceae</taxon>
        <taxon>Coraliomargarita</taxon>
    </lineage>
</organism>
<dbReference type="InterPro" id="IPR024361">
    <property type="entry name" value="BACON"/>
</dbReference>
<feature type="signal peptide" evidence="14">
    <location>
        <begin position="1"/>
        <end position="27"/>
    </location>
</feature>
<dbReference type="PANTHER" id="PTHR43806:SF11">
    <property type="entry name" value="CEREVISIN-RELATED"/>
    <property type="match status" value="1"/>
</dbReference>
<dbReference type="EMBL" id="CP001998">
    <property type="protein sequence ID" value="ADE55813.1"/>
    <property type="molecule type" value="Genomic_DNA"/>
</dbReference>
<dbReference type="PANTHER" id="PTHR43806">
    <property type="entry name" value="PEPTIDASE S8"/>
    <property type="match status" value="1"/>
</dbReference>
<dbReference type="PROSITE" id="PS00136">
    <property type="entry name" value="SUBTILASE_ASP"/>
    <property type="match status" value="2"/>
</dbReference>
<dbReference type="GO" id="GO:0006508">
    <property type="term" value="P:proteolysis"/>
    <property type="evidence" value="ECO:0007669"/>
    <property type="project" value="UniProtKB-KW"/>
</dbReference>
<evidence type="ECO:0000256" key="7">
    <source>
        <dbReference type="ARBA" id="ARBA00022825"/>
    </source>
</evidence>
<dbReference type="SUPFAM" id="SSF52743">
    <property type="entry name" value="Subtilisin-like"/>
    <property type="match status" value="2"/>
</dbReference>
<feature type="compositionally biased region" description="Polar residues" evidence="13">
    <location>
        <begin position="3545"/>
        <end position="3554"/>
    </location>
</feature>
<keyword evidence="4" id="KW-0963">Cytoplasm</keyword>
<feature type="domain" description="Peptidase S8/S53" evidence="15">
    <location>
        <begin position="215"/>
        <end position="468"/>
    </location>
</feature>
<feature type="active site" description="Charge relay system" evidence="10 11">
    <location>
        <position position="3908"/>
    </location>
</feature>
<evidence type="ECO:0000313" key="20">
    <source>
        <dbReference type="Proteomes" id="UP000000925"/>
    </source>
</evidence>
<dbReference type="Pfam" id="PF00082">
    <property type="entry name" value="Peptidase_S8"/>
    <property type="match status" value="2"/>
</dbReference>
<evidence type="ECO:0000313" key="19">
    <source>
        <dbReference type="EMBL" id="ADE55813.1"/>
    </source>
</evidence>
<dbReference type="STRING" id="583355.Caka_2799"/>
<evidence type="ECO:0000256" key="11">
    <source>
        <dbReference type="PROSITE-ProRule" id="PRU01240"/>
    </source>
</evidence>
<dbReference type="InterPro" id="IPR023827">
    <property type="entry name" value="Peptidase_S8_Asp-AS"/>
</dbReference>
<dbReference type="InterPro" id="IPR013783">
    <property type="entry name" value="Ig-like_fold"/>
</dbReference>
<dbReference type="GO" id="GO:0005737">
    <property type="term" value="C:cytoplasm"/>
    <property type="evidence" value="ECO:0007669"/>
    <property type="project" value="UniProtKB-SubCell"/>
</dbReference>
<dbReference type="Pfam" id="PF19190">
    <property type="entry name" value="BACON_2"/>
    <property type="match status" value="3"/>
</dbReference>
<dbReference type="PRINTS" id="PR00723">
    <property type="entry name" value="SUBTILISIN"/>
</dbReference>
<evidence type="ECO:0000256" key="3">
    <source>
        <dbReference type="ARBA" id="ARBA00011073"/>
    </source>
</evidence>
<feature type="active site" description="Charge relay system" evidence="10 11">
    <location>
        <position position="3748"/>
    </location>
</feature>
<keyword evidence="9" id="KW-0966">Cell projection</keyword>
<dbReference type="PROSITE" id="PS51892">
    <property type="entry name" value="SUBTILASE"/>
    <property type="match status" value="2"/>
</dbReference>
<feature type="region of interest" description="Disordered" evidence="13">
    <location>
        <begin position="3542"/>
        <end position="3565"/>
    </location>
</feature>
<keyword evidence="6 11" id="KW-0378">Hydrolase</keyword>
<sequence length="4168" mass="445628">MKRAFFLPIAAASLVLAILLTVSRTQTQPDQSIDHNAAATAESERSPLPSSHASPKPLEPSAELDNAEPTPASHLERFPTARILTSRALATVRIDLIETDFKYPYLRVESALDTPSSMPLAMVADHVLVQLGDADERVRLEQLQSEHNYQVVAIPHSQIALVKDRAPSIGSVPRLIEELRQRGIQAEPDYVLYSTDSPTTDLPTIQSTARSTPSGKRIAIGLVDSGVDLDHPDLIASLHFNQSEADGDRTVDDDFNGRIDDLQGWDFVDDDALPEDDNGHGTHVAGLLSRYSSAETGTAVSIIPTRVLDRYGLGTVSDATTAIHYLNASGVRIINLSWGTSGHSSALKATMQQTGALFVAAAGNQAAQLSAQPIYPAAYALDNLLTVGALDADGNLASFSNFDAYAVDILAPGEAILSTDLSGTESSRSGTSMAAPTVAAAAADILQKRPRASASELAQLVLDLSTKNPDLIAYAVDGRTLQTDTFQAAIDELSDQSSVQSETVLYDIDFSNPPHVVGSSPKLGGPDGIGSIVFGAPVVRSSVGAYLDPSLEFEGGSLTCCGYYEQIRFSGGVGADHYRIEFDFYPDRQVDNFFVLLMDTPQVRNIYFNANGSITTFGFGGGSLGHFSTQEVLSVRIDVSIIESSITIWINDSQRYKGSFTPSEGDIRSLRFNATSTTLTSNRVALDNFRFTANPTVIPEGPARLELDAGSLDFGDVRIDRNKELALTATNLGAETLILSNFTIPNGFDGSLGTLTLQPLESKAIPISFSPDAIGSVSGNLTFDSNEDGQPAYSIPLTGRGTGLPQAALPIDPITLTALAGTEVSQAITLTNSGAGSMDWSVVFRERGSSNASSFDWIVADPASGTLTAGANTTLSVNIDTTDLPAADYELDWVIQTDDPVNPEFTIPVTLTVQPNPKIRLSAELLDFGSQFVGSTTSLPLTLHNVGTSELTISSVSASESEFTTSFSGSLSIPAGNSAVIDVLFTPASLGSSNANLSIASNDNAEPTVSLQLLGTGASAPEISIDPEVVNFTTAFGTSPEPQTLAISNPGGFELTVGLRIEPTVESEVLGFTPVYQGHDEYTLSKADAEAVLADQTDVATQASGLMASASSSGEPPALDDVLAALTDVTAITDLVPNLYPFSHGVTGYYISDGGNDMFDSGNRLHFGSQSELVYYSDRSIQTYPSVNPQVNYFTQKDTGLFVMAADIDNIDRFAISGGLGADGLGAVEAVTLETTINGTRFTGFFKRVHSVTEPSVNQLIMFRSNGNAFHTIPISTNDGGQTVTGLTGVDRVYYLLFASANGGIIDNATAIDIMETFLMQIEEGSWLELSHEALTVAPGGSANVELRANAAQLESGDYSFDLILDSNDPQNPSAVVPVNLSVGPEPVSLNTQEAKLSGIVGLPIQPYSLELNPAAATSGDSWEIVENIEWLELDQNTGSLPATVQLSVAEGWTTPGSYADAIQIRCNGAVQTLEVKLNLAEMDPYFLEANVHDQKVYSLVTPTTASAPSLLLQLDDTTGEILNYTELVPDVSDLAFTKDGQYIFAFSGPQSLIAKVSTSDLEILSTRTVGGLYASGSSYQQNYSIEQQQGDQLLLTDGHSRPYLSSFDYSDLSTANVVRFPNLDSMGRFKLDGTGQHLYGYRSYYSSRGILMAGTLVDGQLIIQRHGTDISGMPAGSPFLMSPSGDWIAYDKYVYKDKEFTNRLAVFPERILAASHYGDIALSEQAIFDGATGASLHSFSESSTYRTVNAAQTKVISFNASTQTFAVLDLAAIQPLPGIGINLIPSDGGAVLSGGQLSWTPDETQNDDVYYLVYAGTSLDAVANASFGSPEFLGIFSDTEADMPDSFTPGAQYFWRVDAVSGSEITTGTPHSFYLADLALSPELLKMATVSRAQTDKARIQLSTTNESTQWTLESDSERLSFSQESGTGSAEVTITVDTTDLSNGEHYLTYRVGTNGHWFDQFIYLEIVHPGFERVITDPLRNKIYLLHKRTPKALLLEVDTASEAIVDSISLGDIDLAYDADSLWQNLYFASFSEAKIQRIDLERFEIADSYGAGFSARPLSLTAFNDERVLLCYGTSNPILELRDLKTPQLPQVLGNQSFYRLHLSKDEKQLWAVRYLGSSIYMTERYSLSDQAVITLEVDSGQHASPSPHELQLNDSESELFVGRGVYLDAQTLEYFPYGLSDVLYSFTSKPGIGVWNYGIANIETGQRVLNTYLTKLTTDETIGVRAYTSTLTFTDIPATLQLQGRAVRPLLPDAGIIYEVVDALKWSPDPVGYSYHVYWGDTEAAVQAADTSSPLYRGYHETESLTLDQPVPRGSERFWRVDVVRGDEVLRGDVWSFSTTSFALSQGQISEQMLQLEQAMDRTIQLDCAAESAWTISIPESAQSWISASETSGTGSASLEFTLNPDGLDLGTHRASIILSIDGGQYSIPVELVLQEVQLSKLIEHPNQDSLIGYSGVSGGLFHYLVLIDPASLRITQKLKHARHVTDLHYDRHDNRILLAQLGTADILEWNPESNTTSHAFRIGVSSTPQFEVIANNRALAKEGSYLAYRDLGSGTEFQPKQYLGHYGRFVLSPDQQRLVFTYYSSSNSLRVFDYANGTFASTWSNSQVSYPRTAPLHAGHTGEIYLYGNLLDQDGTVLQSTLPNNFSAISMDATLAAANDGLYAIATSERVETISNLELPLFSEDGNYFYCYQDATGTPKLLKYRLDAGELAVTPTSILFPDTFEHGTATRSVQLSNLGFQAVTISSITVEGDAFALSSEPVPTAVLPRETRTLELSFTPTSTERLSGELVIQSNDPNNPTVRVPLSGRGILGPIATIDTTELSANLRSQQSVDLSFTLSNTGAKHLTYAVSDNASWIAMSLDSGSLAPDTSKTFTVPVHAGALSDGTHQGTIQISTNDPLRRSITVTVTLNVTGIPVIELTHSPLDFGRALIGSDPVRKPITIRNRGVRTLIVNSTVSSGQPNYNGDQSRIELGAGGSATLMLTFAPVDTGDIIGNLRLNTNDPLNSVIDLPLTGYGAEQPDIDVVPSALSFTLNAGDVGSKSLTISNLASPFSQLDYTMVIRDPSIAASSVILPAAQVPVDLSYNQLVDVPAVASLSESAPSPASMADATLFMVGSSSTDIQEINPINGSVIRTIPLLDSVSRGPDGLAYDGQYLYFTNNFGQRTIYQIHAGTGAVIDTLSVSSMNIDGLAHDGEYLYALDYSSNTIAVIEMGIGVVRTITPTVSLGGGITAGGSRGTLFVGNFSGNIVEIDSQTGEVLSTITNSTTVYGIAYSEAAGVLLLAEKAQNRIRKVNPDTKVTLGYLYTNGFASGLAADEAGSGNRNWLSINQTQGSIIGGESDQVMATADATFLNAGSYQKEILIQSSDPDEAEWIIPVELTVIGAPGIELQTDTVDFGTLYVGSSSYRQLGIRNVGTDTLTIQAIGGLGTELEVQNVDLPFSIAPGGSFNLDLSLTPASAREISGSIQIESNDQSDASVTVSYSAIALNPPVVEVDHARFDFELSPGGTQSKQLAIRNTGGSQLDWGLSFGAGAEAPSTSTQSLQQAPEPDLTAESAPGSLIVRFKPAVTDSEQDELITALGAALNYRSSLVNGLVVLQLPESMSVAATLSALSADDRVLYAEPDYIIRLDQEASNTPVNDPRFDELWGLKNSGQSGGLVDADIDADEAWILETGSQQVLVGVIDTGVDYTHPDLVSNVWVNTDEIADNGVDDDGNGYVDDIYGWDFAYNDNDPMDVHGHGTHVAGTIGATANNNIGIVGVAQHCQIVAIKFLNDSGSGQTSNAIKCVDYAVTVGVDLTNNSWGGGSFSTGLRDAIAAAGAAGQLFVAAAGNSSANADLSPHYPSSYSVDSIVSVAATDRSDKLASYSNYGANSVDIGAPGSAILSTLPNARYGSKNGTSMAAPHVAGAVAILRAYSPTSSALEIKQALMDSADQISSLSGRCLSEGRLNLRAAIEHVIPPWVSFSTTSGSIDAAANQQLTVTVDSTGLKKGRYAGNLILNSNDPSTPVLYIPIMLHLAEASEHGLRYMAWAHSQLDSMQAEDETDYWGPLADADRDGRQNLLEFFLNSDPEAAGNAQPRMEIDGEYFIWTTEVDPSALTLDHSFQVNHSLNDPQSEWASQGVLSRNYEADGRYYLEYKVPMNGNPTCFGRLSVAIPASE</sequence>
<feature type="active site" description="Charge relay system" evidence="11">
    <location>
        <position position="224"/>
    </location>
</feature>
<protein>
    <submittedName>
        <fullName evidence="19">Peptidase S8 and S53 subtilisin kexin sedolisin</fullName>
    </submittedName>
</protein>
<dbReference type="Gene3D" id="2.130.10.10">
    <property type="entry name" value="YVTN repeat-like/Quinoprotein amine dehydrogenase"/>
    <property type="match status" value="1"/>
</dbReference>
<keyword evidence="7 11" id="KW-0720">Serine protease</keyword>
<feature type="domain" description="HYDIN/VesB/CFA65-like Ig-like" evidence="18">
    <location>
        <begin position="703"/>
        <end position="792"/>
    </location>
</feature>
<feature type="domain" description="Fervidolysin-like N-terminal prodomain" evidence="17">
    <location>
        <begin position="3563"/>
        <end position="3632"/>
    </location>
</feature>
<dbReference type="InterPro" id="IPR000209">
    <property type="entry name" value="Peptidase_S8/S53_dom"/>
</dbReference>
<dbReference type="PROSITE" id="PS00137">
    <property type="entry name" value="SUBTILASE_HIS"/>
    <property type="match status" value="1"/>
</dbReference>
<dbReference type="InterPro" id="IPR050131">
    <property type="entry name" value="Peptidase_S8_subtilisin-like"/>
</dbReference>
<evidence type="ECO:0000256" key="14">
    <source>
        <dbReference type="SAM" id="SignalP"/>
    </source>
</evidence>
<dbReference type="PROSITE" id="PS00138">
    <property type="entry name" value="SUBTILASE_SER"/>
    <property type="match status" value="2"/>
</dbReference>
<keyword evidence="14" id="KW-0732">Signal</keyword>
<dbReference type="InterPro" id="IPR015500">
    <property type="entry name" value="Peptidase_S8_subtilisin-rel"/>
</dbReference>
<evidence type="ECO:0000259" key="18">
    <source>
        <dbReference type="Pfam" id="PF22544"/>
    </source>
</evidence>
<dbReference type="InterPro" id="IPR011048">
    <property type="entry name" value="Haem_d1_sf"/>
</dbReference>
<evidence type="ECO:0000256" key="6">
    <source>
        <dbReference type="ARBA" id="ARBA00022801"/>
    </source>
</evidence>
<dbReference type="OrthoDB" id="174871at2"/>
<proteinExistence type="inferred from homology"/>
<dbReference type="Gene3D" id="3.40.50.200">
    <property type="entry name" value="Peptidase S8/S53 domain"/>
    <property type="match status" value="2"/>
</dbReference>
<dbReference type="SUPFAM" id="SSF82171">
    <property type="entry name" value="DPP6 N-terminal domain-like"/>
    <property type="match status" value="1"/>
</dbReference>
<feature type="domain" description="Peptidase S8/S53" evidence="15">
    <location>
        <begin position="3685"/>
        <end position="3942"/>
    </location>
</feature>
<evidence type="ECO:0000256" key="12">
    <source>
        <dbReference type="RuleBase" id="RU003355"/>
    </source>
</evidence>
<dbReference type="HOGENOM" id="CLU_223924_0_0_0"/>
<dbReference type="GO" id="GO:0004252">
    <property type="term" value="F:serine-type endopeptidase activity"/>
    <property type="evidence" value="ECO:0007669"/>
    <property type="project" value="UniProtKB-UniRule"/>
</dbReference>
<dbReference type="InterPro" id="IPR054399">
    <property type="entry name" value="Fervidolysin-like_N_prodom"/>
</dbReference>
<reference evidence="19 20" key="1">
    <citation type="journal article" date="2010" name="Stand. Genomic Sci.">
        <title>Complete genome sequence of Coraliomargarita akajimensis type strain (04OKA010-24).</title>
        <authorList>
            <person name="Mavromatis K."/>
            <person name="Abt B."/>
            <person name="Brambilla E."/>
            <person name="Lapidus A."/>
            <person name="Copeland A."/>
            <person name="Deshpande S."/>
            <person name="Nolan M."/>
            <person name="Lucas S."/>
            <person name="Tice H."/>
            <person name="Cheng J.F."/>
            <person name="Han C."/>
            <person name="Detter J.C."/>
            <person name="Woyke T."/>
            <person name="Goodwin L."/>
            <person name="Pitluck S."/>
            <person name="Held B."/>
            <person name="Brettin T."/>
            <person name="Tapia R."/>
            <person name="Ivanova N."/>
            <person name="Mikhailova N."/>
            <person name="Pati A."/>
            <person name="Liolios K."/>
            <person name="Chen A."/>
            <person name="Palaniappan K."/>
            <person name="Land M."/>
            <person name="Hauser L."/>
            <person name="Chang Y.J."/>
            <person name="Jeffries C.D."/>
            <person name="Rohde M."/>
            <person name="Goker M."/>
            <person name="Bristow J."/>
            <person name="Eisen J.A."/>
            <person name="Markowitz V."/>
            <person name="Hugenholtz P."/>
            <person name="Klenk H.P."/>
            <person name="Kyrpides N.C."/>
        </authorList>
    </citation>
    <scope>NUCLEOTIDE SEQUENCE [LARGE SCALE GENOMIC DNA]</scope>
    <source>
        <strain evidence="20">DSM 45221 / IAM 15411 / JCM 23193 / KCTC 12865</strain>
    </source>
</reference>
<feature type="chain" id="PRO_5003071352" evidence="14">
    <location>
        <begin position="28"/>
        <end position="4168"/>
    </location>
</feature>
<feature type="domain" description="HYDIN/VesB/CFA65-like Ig-like" evidence="18">
    <location>
        <begin position="917"/>
        <end position="1014"/>
    </location>
</feature>
<dbReference type="Proteomes" id="UP000000925">
    <property type="component" value="Chromosome"/>
</dbReference>
<dbReference type="InterPro" id="IPR022398">
    <property type="entry name" value="Peptidase_S8_His-AS"/>
</dbReference>
<dbReference type="InterPro" id="IPR034204">
    <property type="entry name" value="PfSUB1-like_cat_dom"/>
</dbReference>
<dbReference type="SUPFAM" id="SSF63825">
    <property type="entry name" value="YWTD domain"/>
    <property type="match status" value="1"/>
</dbReference>
<dbReference type="SUPFAM" id="SSF69322">
    <property type="entry name" value="Tricorn protease domain 2"/>
    <property type="match status" value="1"/>
</dbReference>
<accession>D5EQJ9</accession>
<feature type="active site" description="Charge relay system" evidence="11">
    <location>
        <position position="280"/>
    </location>
</feature>
<evidence type="ECO:0000259" key="17">
    <source>
        <dbReference type="Pfam" id="PF22148"/>
    </source>
</evidence>
<evidence type="ECO:0000256" key="8">
    <source>
        <dbReference type="ARBA" id="ARBA00023069"/>
    </source>
</evidence>
<dbReference type="CDD" id="cd07473">
    <property type="entry name" value="Peptidases_S8_Subtilisin_like"/>
    <property type="match status" value="1"/>
</dbReference>
<evidence type="ECO:0000256" key="2">
    <source>
        <dbReference type="ARBA" id="ARBA00004496"/>
    </source>
</evidence>
<dbReference type="InterPro" id="IPR053879">
    <property type="entry name" value="HYDIN_VesB_CFA65-like_Ig"/>
</dbReference>
<dbReference type="SUPFAM" id="SSF51004">
    <property type="entry name" value="C-terminal (heme d1) domain of cytochrome cd1-nitrite reductase"/>
    <property type="match status" value="1"/>
</dbReference>
<dbReference type="InterPro" id="IPR023828">
    <property type="entry name" value="Peptidase_S8_Ser-AS"/>
</dbReference>
<evidence type="ECO:0000259" key="16">
    <source>
        <dbReference type="Pfam" id="PF19190"/>
    </source>
</evidence>
<dbReference type="Pfam" id="PF22544">
    <property type="entry name" value="HYDIN_VesB_CFA65-like_Ig"/>
    <property type="match status" value="3"/>
</dbReference>
<evidence type="ECO:0000256" key="5">
    <source>
        <dbReference type="ARBA" id="ARBA00022670"/>
    </source>
</evidence>